<dbReference type="InterPro" id="IPR003609">
    <property type="entry name" value="Pan_app"/>
</dbReference>
<evidence type="ECO:0000313" key="3">
    <source>
        <dbReference type="EMBL" id="SLM35561.1"/>
    </source>
</evidence>
<feature type="chain" id="PRO_5011964003" evidence="1">
    <location>
        <begin position="20"/>
        <end position="300"/>
    </location>
</feature>
<evidence type="ECO:0000313" key="4">
    <source>
        <dbReference type="Proteomes" id="UP000192927"/>
    </source>
</evidence>
<evidence type="ECO:0000259" key="2">
    <source>
        <dbReference type="PROSITE" id="PS50948"/>
    </source>
</evidence>
<dbReference type="EMBL" id="FWEW01000736">
    <property type="protein sequence ID" value="SLM35561.1"/>
    <property type="molecule type" value="Genomic_DNA"/>
</dbReference>
<dbReference type="Proteomes" id="UP000192927">
    <property type="component" value="Unassembled WGS sequence"/>
</dbReference>
<sequence length="300" mass="31094">MKASFSLAAVLLAVGPAIASPVDAAVNGVLPGTPSVLRGLEEAQEKVRGNVVERAVCNADNVLRGLRNPTQTASASAFCSTYLQSTSTVTATTIVPETTLVPVSTTVSVIATETETIAVATSTILCPANPAATQTLTCGLEGFGYSAYLISQQANLTAAQCEQSCLSDPNCRSFQTQTGGGQYCNTYNQQTAGNVLEVDVDYTFYDRECITDFTPAGCTSPSVKAKRDIATPTYLVTVPASRISSACSCFITSPDAPATKTTVVPYTSVTTATTVIPVTVTATQTTDVFVTTTAYVTAAP</sequence>
<evidence type="ECO:0000256" key="1">
    <source>
        <dbReference type="SAM" id="SignalP"/>
    </source>
</evidence>
<proteinExistence type="predicted"/>
<dbReference type="AlphaFoldDB" id="A0A1W5CXL4"/>
<organism evidence="3 4">
    <name type="scientific">Lasallia pustulata</name>
    <dbReference type="NCBI Taxonomy" id="136370"/>
    <lineage>
        <taxon>Eukaryota</taxon>
        <taxon>Fungi</taxon>
        <taxon>Dikarya</taxon>
        <taxon>Ascomycota</taxon>
        <taxon>Pezizomycotina</taxon>
        <taxon>Lecanoromycetes</taxon>
        <taxon>OSLEUM clade</taxon>
        <taxon>Umbilicariomycetidae</taxon>
        <taxon>Umbilicariales</taxon>
        <taxon>Umbilicariaceae</taxon>
        <taxon>Lasallia</taxon>
    </lineage>
</organism>
<dbReference type="SUPFAM" id="SSF57414">
    <property type="entry name" value="Hairpin loop containing domain-like"/>
    <property type="match status" value="1"/>
</dbReference>
<dbReference type="PROSITE" id="PS50948">
    <property type="entry name" value="PAN"/>
    <property type="match status" value="1"/>
</dbReference>
<name>A0A1W5CXL4_9LECA</name>
<reference evidence="4" key="1">
    <citation type="submission" date="2017-03" db="EMBL/GenBank/DDBJ databases">
        <authorList>
            <person name="Sharma R."/>
            <person name="Thines M."/>
        </authorList>
    </citation>
    <scope>NUCLEOTIDE SEQUENCE [LARGE SCALE GENOMIC DNA]</scope>
</reference>
<keyword evidence="1" id="KW-0732">Signal</keyword>
<protein>
    <submittedName>
        <fullName evidence="3">Apple-like</fullName>
    </submittedName>
</protein>
<accession>A0A1W5CXL4</accession>
<feature type="domain" description="Apple" evidence="2">
    <location>
        <begin position="138"/>
        <end position="209"/>
    </location>
</feature>
<feature type="signal peptide" evidence="1">
    <location>
        <begin position="1"/>
        <end position="19"/>
    </location>
</feature>
<keyword evidence="4" id="KW-1185">Reference proteome</keyword>